<gene>
    <name evidence="5" type="primary">NOP13</name>
    <name evidence="5" type="ORF">Q9L58_008904</name>
</gene>
<evidence type="ECO:0000256" key="3">
    <source>
        <dbReference type="SAM" id="MobiDB-lite"/>
    </source>
</evidence>
<keyword evidence="6" id="KW-1185">Reference proteome</keyword>
<feature type="compositionally biased region" description="Basic residues" evidence="3">
    <location>
        <begin position="45"/>
        <end position="60"/>
    </location>
</feature>
<keyword evidence="1 2" id="KW-0694">RNA-binding</keyword>
<feature type="region of interest" description="Disordered" evidence="3">
    <location>
        <begin position="1"/>
        <end position="69"/>
    </location>
</feature>
<evidence type="ECO:0000256" key="2">
    <source>
        <dbReference type="PROSITE-ProRule" id="PRU00176"/>
    </source>
</evidence>
<evidence type="ECO:0000259" key="4">
    <source>
        <dbReference type="PROSITE" id="PS50102"/>
    </source>
</evidence>
<feature type="compositionally biased region" description="Basic and acidic residues" evidence="3">
    <location>
        <begin position="177"/>
        <end position="188"/>
    </location>
</feature>
<dbReference type="EMBL" id="JBBBZM010000180">
    <property type="protein sequence ID" value="KAL0632232.1"/>
    <property type="molecule type" value="Genomic_DNA"/>
</dbReference>
<dbReference type="InterPro" id="IPR012677">
    <property type="entry name" value="Nucleotide-bd_a/b_plait_sf"/>
</dbReference>
<dbReference type="SMART" id="SM00360">
    <property type="entry name" value="RRM"/>
    <property type="match status" value="2"/>
</dbReference>
<dbReference type="Proteomes" id="UP001447188">
    <property type="component" value="Unassembled WGS sequence"/>
</dbReference>
<dbReference type="InterPro" id="IPR000504">
    <property type="entry name" value="RRM_dom"/>
</dbReference>
<organism evidence="5 6">
    <name type="scientific">Discina gigas</name>
    <dbReference type="NCBI Taxonomy" id="1032678"/>
    <lineage>
        <taxon>Eukaryota</taxon>
        <taxon>Fungi</taxon>
        <taxon>Dikarya</taxon>
        <taxon>Ascomycota</taxon>
        <taxon>Pezizomycotina</taxon>
        <taxon>Pezizomycetes</taxon>
        <taxon>Pezizales</taxon>
        <taxon>Discinaceae</taxon>
        <taxon>Discina</taxon>
    </lineage>
</organism>
<comment type="caution">
    <text evidence="5">The sequence shown here is derived from an EMBL/GenBank/DDBJ whole genome shotgun (WGS) entry which is preliminary data.</text>
</comment>
<feature type="compositionally biased region" description="Basic and acidic residues" evidence="3">
    <location>
        <begin position="12"/>
        <end position="44"/>
    </location>
</feature>
<dbReference type="PROSITE" id="PS50102">
    <property type="entry name" value="RRM"/>
    <property type="match status" value="2"/>
</dbReference>
<dbReference type="PANTHER" id="PTHR23236">
    <property type="entry name" value="EUKARYOTIC TRANSLATION INITIATION FACTOR 4B/4H"/>
    <property type="match status" value="1"/>
</dbReference>
<sequence>MAHSRKVIVPKTADKAAKDAKDADVEHTEVAIAKDEPMPDADHEKKKKRKEKVKRVRLRRRGEGQEQQHAVAVAVNAMAAATVTDSVPAATVADTVADTVAGSDPADAESNPADAESNPADAETPSKKRKRDLATDEIEINVDLPEPPSKKALRKLKKNPSLVTAAAAAATSNKPKSTSDDKPEEFPKHASQSRSKWGIWIGNLGYSTTSLQLEELLTKAPSKIQRTEITRVNLPADPRTKQNKGFAYIDFASEEALDYALTLTETLLYGRRVLIKDAKDFTNRHAGNPGDAPKLGPNLSSKPPSKILFVGNLDFDTKDEDLMTHFAFAGNIVKVRLATFQDSGKCRGFGFIDFEDIESTKRALLGLTEDEELTRNLLEGKEEKELAECQKKRRFIGPRQLKMEFGEDPSVRYKKRFGKDRPEGEAEGESEPPRKKRAPKKDEDWAEKAWEKKREKMDKRSKDPGAAYSNDVRRTGAITESKGKKMKFDDA</sequence>
<dbReference type="Gene3D" id="3.30.70.330">
    <property type="match status" value="2"/>
</dbReference>
<protein>
    <submittedName>
        <fullName evidence="5">Nucleolar protein 13</fullName>
    </submittedName>
</protein>
<evidence type="ECO:0000313" key="6">
    <source>
        <dbReference type="Proteomes" id="UP001447188"/>
    </source>
</evidence>
<feature type="region of interest" description="Disordered" evidence="3">
    <location>
        <begin position="412"/>
        <end position="491"/>
    </location>
</feature>
<reference evidence="5 6" key="1">
    <citation type="submission" date="2024-02" db="EMBL/GenBank/DDBJ databases">
        <title>Discinaceae phylogenomics.</title>
        <authorList>
            <person name="Dirks A.C."/>
            <person name="James T.Y."/>
        </authorList>
    </citation>
    <scope>NUCLEOTIDE SEQUENCE [LARGE SCALE GENOMIC DNA]</scope>
    <source>
        <strain evidence="5 6">ACD0624</strain>
    </source>
</reference>
<feature type="region of interest" description="Disordered" evidence="3">
    <location>
        <begin position="98"/>
        <end position="192"/>
    </location>
</feature>
<accession>A0ABR3G945</accession>
<evidence type="ECO:0000313" key="5">
    <source>
        <dbReference type="EMBL" id="KAL0632232.1"/>
    </source>
</evidence>
<dbReference type="InterPro" id="IPR035979">
    <property type="entry name" value="RBD_domain_sf"/>
</dbReference>
<evidence type="ECO:0000256" key="1">
    <source>
        <dbReference type="ARBA" id="ARBA00022884"/>
    </source>
</evidence>
<feature type="domain" description="RRM" evidence="4">
    <location>
        <begin position="306"/>
        <end position="408"/>
    </location>
</feature>
<proteinExistence type="predicted"/>
<feature type="domain" description="RRM" evidence="4">
    <location>
        <begin position="197"/>
        <end position="280"/>
    </location>
</feature>
<dbReference type="PANTHER" id="PTHR23236:SF95">
    <property type="entry name" value="NUCLEOLAR PROTEIN 13"/>
    <property type="match status" value="1"/>
</dbReference>
<feature type="compositionally biased region" description="Basic and acidic residues" evidence="3">
    <location>
        <begin position="481"/>
        <end position="491"/>
    </location>
</feature>
<dbReference type="SUPFAM" id="SSF54928">
    <property type="entry name" value="RNA-binding domain, RBD"/>
    <property type="match status" value="1"/>
</dbReference>
<name>A0ABR3G945_9PEZI</name>
<dbReference type="Pfam" id="PF00076">
    <property type="entry name" value="RRM_1"/>
    <property type="match status" value="2"/>
</dbReference>
<feature type="compositionally biased region" description="Basic and acidic residues" evidence="3">
    <location>
        <begin position="440"/>
        <end position="463"/>
    </location>
</feature>